<feature type="transmembrane region" description="Helical" evidence="1">
    <location>
        <begin position="58"/>
        <end position="78"/>
    </location>
</feature>
<comment type="caution">
    <text evidence="3">The sequence shown here is derived from an EMBL/GenBank/DDBJ whole genome shotgun (WGS) entry which is preliminary data.</text>
</comment>
<feature type="transmembrane region" description="Helical" evidence="1">
    <location>
        <begin position="173"/>
        <end position="193"/>
    </location>
</feature>
<protein>
    <recommendedName>
        <fullName evidence="2">Glycosyltransferase RgtA/B/C/D-like domain-containing protein</fullName>
    </recommendedName>
</protein>
<keyword evidence="1" id="KW-0812">Transmembrane</keyword>
<accession>A0A2M8NZ61</accession>
<evidence type="ECO:0000259" key="2">
    <source>
        <dbReference type="Pfam" id="PF13231"/>
    </source>
</evidence>
<dbReference type="Pfam" id="PF13231">
    <property type="entry name" value="PMT_2"/>
    <property type="match status" value="1"/>
</dbReference>
<reference evidence="3 4" key="1">
    <citation type="submission" date="2017-11" db="EMBL/GenBank/DDBJ databases">
        <title>Evolution of Phototrophy in the Chloroflexi Phylum Driven by Horizontal Gene Transfer.</title>
        <authorList>
            <person name="Ward L.M."/>
            <person name="Hemp J."/>
            <person name="Shih P.M."/>
            <person name="Mcglynn S.E."/>
            <person name="Fischer W."/>
        </authorList>
    </citation>
    <scope>NUCLEOTIDE SEQUENCE [LARGE SCALE GENOMIC DNA]</scope>
    <source>
        <strain evidence="3">CP2_2F</strain>
    </source>
</reference>
<keyword evidence="1" id="KW-1133">Transmembrane helix</keyword>
<feature type="transmembrane region" description="Helical" evidence="1">
    <location>
        <begin position="223"/>
        <end position="240"/>
    </location>
</feature>
<dbReference type="Proteomes" id="UP000228921">
    <property type="component" value="Unassembled WGS sequence"/>
</dbReference>
<keyword evidence="1" id="KW-0472">Membrane</keyword>
<dbReference type="InterPro" id="IPR038731">
    <property type="entry name" value="RgtA/B/C-like"/>
</dbReference>
<proteinExistence type="predicted"/>
<feature type="transmembrane region" description="Helical" evidence="1">
    <location>
        <begin position="199"/>
        <end position="216"/>
    </location>
</feature>
<evidence type="ECO:0000256" key="1">
    <source>
        <dbReference type="SAM" id="Phobius"/>
    </source>
</evidence>
<gene>
    <name evidence="3" type="ORF">CUN51_07100</name>
</gene>
<sequence length="468" mass="52318">MRCILRSLYATSICASTFVLQRKAKRRLALERGMGYNCRVYQGNCPQPLSLFMRYLPALLGIGLLMLYTLLGVARVPFHGDESTIVYMANDWFRLREGGFSALFYRPEPTEPMAQELRLINGTLAPLSYGAILDIAGLDRTVLNGSWDWGSDWWQNQYYGHFPRPEVLFIARWTSALMLCLAFALFFAAARLLIGEQRALLTLIIFGLMPAVLLNGRRAMFEGATFLGAALVWYSAVRLVMGRTRIGNWLFFGVACGLALAAKHMNVLLVGSVALALLWQARAHLWQTLRTLALSGLVAGTVFLALNPSWWSAPLDVPREVLRLRNAIFAGQNQLFGRPLSLAERLEALIAFPFGAPQYFEDTLNPWRDWLADSIQSYERGIQGVTWYAAAPLVYILLLLGAMALLRLRSGAFIGIVLIGTSAALFITNSLMWQRYYLLLTFPLALLVALGLAWLAQRLKLGDACHAR</sequence>
<feature type="transmembrane region" description="Helical" evidence="1">
    <location>
        <begin position="437"/>
        <end position="456"/>
    </location>
</feature>
<dbReference type="AlphaFoldDB" id="A0A2M8NZ61"/>
<organism evidence="3 4">
    <name type="scientific">Candidatus Thermofonsia Clade 1 bacterium</name>
    <dbReference type="NCBI Taxonomy" id="2364210"/>
    <lineage>
        <taxon>Bacteria</taxon>
        <taxon>Bacillati</taxon>
        <taxon>Chloroflexota</taxon>
        <taxon>Candidatus Thermofontia</taxon>
        <taxon>Candidatus Thermofonsia Clade 1</taxon>
    </lineage>
</organism>
<feature type="transmembrane region" description="Helical" evidence="1">
    <location>
        <begin position="291"/>
        <end position="311"/>
    </location>
</feature>
<feature type="transmembrane region" description="Helical" evidence="1">
    <location>
        <begin position="246"/>
        <end position="279"/>
    </location>
</feature>
<feature type="transmembrane region" description="Helical" evidence="1">
    <location>
        <begin position="413"/>
        <end position="431"/>
    </location>
</feature>
<evidence type="ECO:0000313" key="3">
    <source>
        <dbReference type="EMBL" id="PJF30569.1"/>
    </source>
</evidence>
<dbReference type="EMBL" id="PGTK01000008">
    <property type="protein sequence ID" value="PJF30569.1"/>
    <property type="molecule type" value="Genomic_DNA"/>
</dbReference>
<evidence type="ECO:0000313" key="4">
    <source>
        <dbReference type="Proteomes" id="UP000228921"/>
    </source>
</evidence>
<name>A0A2M8NZ61_9CHLR</name>
<feature type="transmembrane region" description="Helical" evidence="1">
    <location>
        <begin position="387"/>
        <end position="406"/>
    </location>
</feature>
<feature type="domain" description="Glycosyltransferase RgtA/B/C/D-like" evidence="2">
    <location>
        <begin position="170"/>
        <end position="303"/>
    </location>
</feature>